<dbReference type="EMBL" id="JBFWIC010000021">
    <property type="protein sequence ID" value="MEZ0475753.1"/>
    <property type="molecule type" value="Genomic_DNA"/>
</dbReference>
<sequence>MRGAVLLAAALLAADGADGAVGPSRAAQAGASASAVASDVLAPVLVSAPEWQRMREEGKRYPLFAGEQARVARSVRAAMAEGVVVPQPKDPGGGYTHEQHKRNYLVIQGAGTLYRLTGDRAYADFARDLLLAYARLYPTLGPHPAGRGQIPGRLFWQTLNDSVWLVHAIQGYDAIRETLDPRDRRRVDALFRRAARFLSDETPENFNRIHNHATWAVAGVGMTGYVLRDREMVEKALLGLSRDGEAGFLKQIDDLFSPDGYYEEGPYYQRYALAPFVIFANAIARNEPQRKIFAHKDGVLLKAVDALIQSSYAGYFFPINDAMLDKGLDTAELVAAIAIVYARSGDDRLLSIAQRQGRTVLTPEGLGVAEALAAGRAEPYRFRSMMLRDGAEGNGGGLAILREGGEDGQALVMKNTSQGMGHGHFDRLNWLFYDNGQRVVTDYGAARFLNVEAKSGGTYLPENSSWAKQTIAHNTLVVDERSHFDGDWKRGEAHAPTPLLFDVADGVQIVSARMAGAYDGVAFTRTQALVAHPELPFPVVVDLLRVDGAGPARYDLPLHFNGHVMTVGFEASRNIEERPVLGEANGYQHLWVDADSEASDRTRSLTWLLDGRFYTYRFGASAPTRALLVESGANDPEFNLRREPALVRRMDGRTDAAFFSVLEPHGAYDGTAETVHGADSRIRGVVHVRGEDADVIVLTLASGAILALAVADDADAGRAHRVAADGRTYAWTGAYARFDARAGDDGSNRPRTEEMP</sequence>
<dbReference type="Gene3D" id="2.70.98.70">
    <property type="match status" value="1"/>
</dbReference>
<dbReference type="Pfam" id="PF07940">
    <property type="entry name" value="Hepar_II_III_C"/>
    <property type="match status" value="1"/>
</dbReference>
<evidence type="ECO:0000259" key="7">
    <source>
        <dbReference type="Pfam" id="PF22686"/>
    </source>
</evidence>
<evidence type="ECO:0000313" key="9">
    <source>
        <dbReference type="Proteomes" id="UP001566331"/>
    </source>
</evidence>
<feature type="domain" description="Heparinase II/III-like C-terminal" evidence="6">
    <location>
        <begin position="386"/>
        <end position="654"/>
    </location>
</feature>
<feature type="domain" description="Exo-oligoalginate lyase C-terminal" evidence="7">
    <location>
        <begin position="702"/>
        <end position="736"/>
    </location>
</feature>
<proteinExistence type="predicted"/>
<protein>
    <submittedName>
        <fullName evidence="8">Alginate lyase family protein</fullName>
    </submittedName>
</protein>
<dbReference type="InterPro" id="IPR008929">
    <property type="entry name" value="Chondroitin_lyas"/>
</dbReference>
<dbReference type="InterPro" id="IPR055076">
    <property type="entry name" value="Alg17C_C"/>
</dbReference>
<evidence type="ECO:0000256" key="1">
    <source>
        <dbReference type="ARBA" id="ARBA00004418"/>
    </source>
</evidence>
<evidence type="ECO:0000256" key="4">
    <source>
        <dbReference type="ARBA" id="ARBA00023239"/>
    </source>
</evidence>
<feature type="domain" description="Alginate lyase" evidence="5">
    <location>
        <begin position="108"/>
        <end position="310"/>
    </location>
</feature>
<evidence type="ECO:0000313" key="8">
    <source>
        <dbReference type="EMBL" id="MEZ0475753.1"/>
    </source>
</evidence>
<dbReference type="Pfam" id="PF22686">
    <property type="entry name" value="Alg17C_C"/>
    <property type="match status" value="1"/>
</dbReference>
<gene>
    <name evidence="8" type="ORF">AB6713_14195</name>
</gene>
<dbReference type="Proteomes" id="UP001566331">
    <property type="component" value="Unassembled WGS sequence"/>
</dbReference>
<comment type="caution">
    <text evidence="8">The sequence shown here is derived from an EMBL/GenBank/DDBJ whole genome shotgun (WGS) entry which is preliminary data.</text>
</comment>
<dbReference type="SUPFAM" id="SSF48230">
    <property type="entry name" value="Chondroitin AC/alginate lyase"/>
    <property type="match status" value="1"/>
</dbReference>
<accession>A0ABV4HSK6</accession>
<evidence type="ECO:0000259" key="5">
    <source>
        <dbReference type="Pfam" id="PF05426"/>
    </source>
</evidence>
<evidence type="ECO:0000256" key="2">
    <source>
        <dbReference type="ARBA" id="ARBA00022729"/>
    </source>
</evidence>
<dbReference type="InterPro" id="IPR012480">
    <property type="entry name" value="Hepar_II_III_C"/>
</dbReference>
<keyword evidence="9" id="KW-1185">Reference proteome</keyword>
<keyword evidence="2" id="KW-0732">Signal</keyword>
<reference evidence="8 9" key="1">
    <citation type="submission" date="2024-07" db="EMBL/GenBank/DDBJ databases">
        <title>Luteimonas salilacus sp. nov., isolated from the shore soil of Salt Lake in Tibet of China.</title>
        <authorList>
            <person name="Zhang X."/>
            <person name="Li A."/>
        </authorList>
    </citation>
    <scope>NUCLEOTIDE SEQUENCE [LARGE SCALE GENOMIC DNA]</scope>
    <source>
        <strain evidence="8 9">B3-2-R+30</strain>
    </source>
</reference>
<dbReference type="InterPro" id="IPR008397">
    <property type="entry name" value="Alginate_lyase_dom"/>
</dbReference>
<dbReference type="Pfam" id="PF05426">
    <property type="entry name" value="Alginate_lyase"/>
    <property type="match status" value="1"/>
</dbReference>
<keyword evidence="3" id="KW-0574">Periplasm</keyword>
<organism evidence="8 9">
    <name type="scientific">Luteimonas salinilitoris</name>
    <dbReference type="NCBI Taxonomy" id="3237697"/>
    <lineage>
        <taxon>Bacteria</taxon>
        <taxon>Pseudomonadati</taxon>
        <taxon>Pseudomonadota</taxon>
        <taxon>Gammaproteobacteria</taxon>
        <taxon>Lysobacterales</taxon>
        <taxon>Lysobacteraceae</taxon>
        <taxon>Luteimonas</taxon>
    </lineage>
</organism>
<keyword evidence="4 8" id="KW-0456">Lyase</keyword>
<comment type="subcellular location">
    <subcellularLocation>
        <location evidence="1">Periplasm</location>
    </subcellularLocation>
</comment>
<evidence type="ECO:0000256" key="3">
    <source>
        <dbReference type="ARBA" id="ARBA00022764"/>
    </source>
</evidence>
<evidence type="ECO:0000259" key="6">
    <source>
        <dbReference type="Pfam" id="PF07940"/>
    </source>
</evidence>
<dbReference type="Gene3D" id="1.50.10.100">
    <property type="entry name" value="Chondroitin AC/alginate lyase"/>
    <property type="match status" value="1"/>
</dbReference>
<dbReference type="GO" id="GO:0016829">
    <property type="term" value="F:lyase activity"/>
    <property type="evidence" value="ECO:0007669"/>
    <property type="project" value="UniProtKB-KW"/>
</dbReference>
<name>A0ABV4HSK6_9GAMM</name>
<dbReference type="PANTHER" id="PTHR39210">
    <property type="entry name" value="HEPARIN-SULFATE LYASE"/>
    <property type="match status" value="1"/>
</dbReference>
<dbReference type="RefSeq" id="WP_370564295.1">
    <property type="nucleotide sequence ID" value="NZ_JBFWIB010000007.1"/>
</dbReference>
<dbReference type="PANTHER" id="PTHR39210:SF1">
    <property type="entry name" value="HEPARIN-SULFATE LYASE"/>
    <property type="match status" value="1"/>
</dbReference>